<dbReference type="Proteomes" id="UP000054498">
    <property type="component" value="Unassembled WGS sequence"/>
</dbReference>
<reference evidence="3 4" key="1">
    <citation type="journal article" date="2013" name="BMC Genomics">
        <title>Reconstruction of the lipid metabolism for the microalga Monoraphidium neglectum from its genome sequence reveals characteristics suitable for biofuel production.</title>
        <authorList>
            <person name="Bogen C."/>
            <person name="Al-Dilaimi A."/>
            <person name="Albersmeier A."/>
            <person name="Wichmann J."/>
            <person name="Grundmann M."/>
            <person name="Rupp O."/>
            <person name="Lauersen K.J."/>
            <person name="Blifernez-Klassen O."/>
            <person name="Kalinowski J."/>
            <person name="Goesmann A."/>
            <person name="Mussgnug J.H."/>
            <person name="Kruse O."/>
        </authorList>
    </citation>
    <scope>NUCLEOTIDE SEQUENCE [LARGE SCALE GENOMIC DNA]</scope>
    <source>
        <strain evidence="3 4">SAG 48.87</strain>
    </source>
</reference>
<gene>
    <name evidence="3" type="ORF">MNEG_11071</name>
</gene>
<feature type="region of interest" description="Disordered" evidence="1">
    <location>
        <begin position="185"/>
        <end position="210"/>
    </location>
</feature>
<feature type="compositionally biased region" description="Basic and acidic residues" evidence="1">
    <location>
        <begin position="185"/>
        <end position="206"/>
    </location>
</feature>
<dbReference type="Pfam" id="PF04969">
    <property type="entry name" value="CS"/>
    <property type="match status" value="1"/>
</dbReference>
<keyword evidence="4" id="KW-1185">Reference proteome</keyword>
<proteinExistence type="predicted"/>
<dbReference type="PROSITE" id="PS51203">
    <property type="entry name" value="CS"/>
    <property type="match status" value="1"/>
</dbReference>
<dbReference type="RefSeq" id="XP_013895913.1">
    <property type="nucleotide sequence ID" value="XM_014040459.1"/>
</dbReference>
<accession>A0A0D2KMD5</accession>
<sequence length="246" mass="26710">MSSGAPAERPDKHPFCMSRVHYTSPSGAGGGGGGGGGAAVWFEPAEGGCRWRQTASEVEIICTRVPPQLPAARLEVTFEPYRLRVTDRVTREVYLEGALERGVVTSECVWTHAGGEGEDGCLLTLAKMNLELFERPWRHSECWWPRLFAGDAAVIAWDDADKDYSDLPHEIEALRLREEALEEAQRHVAAGDKRTRARLQDQEEGRRRRRHERLAALKSACWRAAAAAAAAAPSGAAAAPAAAGVA</sequence>
<dbReference type="GeneID" id="25728297"/>
<dbReference type="KEGG" id="mng:MNEG_11071"/>
<evidence type="ECO:0000256" key="1">
    <source>
        <dbReference type="SAM" id="MobiDB-lite"/>
    </source>
</evidence>
<dbReference type="OrthoDB" id="550043at2759"/>
<dbReference type="EMBL" id="KK102798">
    <property type="protein sequence ID" value="KIY96893.1"/>
    <property type="molecule type" value="Genomic_DNA"/>
</dbReference>
<evidence type="ECO:0000313" key="3">
    <source>
        <dbReference type="EMBL" id="KIY96893.1"/>
    </source>
</evidence>
<dbReference type="STRING" id="145388.A0A0D2KMD5"/>
<protein>
    <recommendedName>
        <fullName evidence="2">CS domain-containing protein</fullName>
    </recommendedName>
</protein>
<feature type="domain" description="CS" evidence="2">
    <location>
        <begin position="44"/>
        <end position="148"/>
    </location>
</feature>
<name>A0A0D2KMD5_9CHLO</name>
<dbReference type="InterPro" id="IPR007052">
    <property type="entry name" value="CS_dom"/>
</dbReference>
<evidence type="ECO:0000259" key="2">
    <source>
        <dbReference type="PROSITE" id="PS51203"/>
    </source>
</evidence>
<dbReference type="InterPro" id="IPR008978">
    <property type="entry name" value="HSP20-like_chaperone"/>
</dbReference>
<dbReference type="AlphaFoldDB" id="A0A0D2KMD5"/>
<dbReference type="SUPFAM" id="SSF49764">
    <property type="entry name" value="HSP20-like chaperones"/>
    <property type="match status" value="1"/>
</dbReference>
<dbReference type="Gene3D" id="2.60.40.790">
    <property type="match status" value="1"/>
</dbReference>
<evidence type="ECO:0000313" key="4">
    <source>
        <dbReference type="Proteomes" id="UP000054498"/>
    </source>
</evidence>
<organism evidence="3 4">
    <name type="scientific">Monoraphidium neglectum</name>
    <dbReference type="NCBI Taxonomy" id="145388"/>
    <lineage>
        <taxon>Eukaryota</taxon>
        <taxon>Viridiplantae</taxon>
        <taxon>Chlorophyta</taxon>
        <taxon>core chlorophytes</taxon>
        <taxon>Chlorophyceae</taxon>
        <taxon>CS clade</taxon>
        <taxon>Sphaeropleales</taxon>
        <taxon>Selenastraceae</taxon>
        <taxon>Monoraphidium</taxon>
    </lineage>
</organism>